<name>A0A538TF89_UNCEI</name>
<feature type="signal peptide" evidence="1">
    <location>
        <begin position="1"/>
        <end position="21"/>
    </location>
</feature>
<protein>
    <submittedName>
        <fullName evidence="3">Uncharacterized protein</fullName>
    </submittedName>
</protein>
<comment type="caution">
    <text evidence="3">The sequence shown here is derived from an EMBL/GenBank/DDBJ whole genome shotgun (WGS) entry which is preliminary data.</text>
</comment>
<dbReference type="Proteomes" id="UP000316292">
    <property type="component" value="Unassembled WGS sequence"/>
</dbReference>
<gene>
    <name evidence="2" type="ORF">E6K71_04775</name>
    <name evidence="3" type="ORF">E6K75_00095</name>
</gene>
<feature type="chain" id="PRO_5039865662" evidence="1">
    <location>
        <begin position="22"/>
        <end position="114"/>
    </location>
</feature>
<evidence type="ECO:0000313" key="5">
    <source>
        <dbReference type="Proteomes" id="UP000320913"/>
    </source>
</evidence>
<organism evidence="3 5">
    <name type="scientific">Eiseniibacteriota bacterium</name>
    <dbReference type="NCBI Taxonomy" id="2212470"/>
    <lineage>
        <taxon>Bacteria</taxon>
        <taxon>Candidatus Eiseniibacteriota</taxon>
    </lineage>
</organism>
<evidence type="ECO:0000313" key="3">
    <source>
        <dbReference type="EMBL" id="TMQ62315.1"/>
    </source>
</evidence>
<proteinExistence type="predicted"/>
<keyword evidence="1" id="KW-0732">Signal</keyword>
<dbReference type="Proteomes" id="UP000320913">
    <property type="component" value="Unassembled WGS sequence"/>
</dbReference>
<evidence type="ECO:0000313" key="2">
    <source>
        <dbReference type="EMBL" id="TMQ49384.1"/>
    </source>
</evidence>
<accession>A0A538TF89</accession>
<reference evidence="4 5" key="1">
    <citation type="journal article" date="2019" name="Nat. Microbiol.">
        <title>Mediterranean grassland soil C-N compound turnover is dependent on rainfall and depth, and is mediated by genomically divergent microorganisms.</title>
        <authorList>
            <person name="Diamond S."/>
            <person name="Andeer P.F."/>
            <person name="Li Z."/>
            <person name="Crits-Christoph A."/>
            <person name="Burstein D."/>
            <person name="Anantharaman K."/>
            <person name="Lane K.R."/>
            <person name="Thomas B.C."/>
            <person name="Pan C."/>
            <person name="Northen T.R."/>
            <person name="Banfield J.F."/>
        </authorList>
    </citation>
    <scope>NUCLEOTIDE SEQUENCE [LARGE SCALE GENOMIC DNA]</scope>
    <source>
        <strain evidence="2">WS_1</strain>
        <strain evidence="3">WS_5</strain>
    </source>
</reference>
<evidence type="ECO:0000313" key="4">
    <source>
        <dbReference type="Proteomes" id="UP000316292"/>
    </source>
</evidence>
<dbReference type="EMBL" id="VBOV01000001">
    <property type="protein sequence ID" value="TMQ62315.1"/>
    <property type="molecule type" value="Genomic_DNA"/>
</dbReference>
<evidence type="ECO:0000256" key="1">
    <source>
        <dbReference type="SAM" id="SignalP"/>
    </source>
</evidence>
<sequence length="114" mass="11712">MGARFALLCLAVTATAGVASAEPLFLSSQEQGSWLAADKELHFAGSLAVAASLRIEGQSRRTAVAAAFGAGIVKEIYDATLKPRRLKRGASWKDLAADLAGALAGVAVVSALDR</sequence>
<dbReference type="AlphaFoldDB" id="A0A538TF89"/>
<dbReference type="EMBL" id="VBOR01000057">
    <property type="protein sequence ID" value="TMQ49384.1"/>
    <property type="molecule type" value="Genomic_DNA"/>
</dbReference>